<dbReference type="RefSeq" id="WP_169399411.1">
    <property type="nucleotide sequence ID" value="NZ_BAAAJH010000018.1"/>
</dbReference>
<keyword evidence="3" id="KW-0547">Nucleotide-binding</keyword>
<dbReference type="GO" id="GO:0005524">
    <property type="term" value="F:ATP binding"/>
    <property type="evidence" value="ECO:0007669"/>
    <property type="project" value="UniProtKB-KW"/>
</dbReference>
<name>A0ABX1RLX5_9PSEU</name>
<dbReference type="InterPro" id="IPR003593">
    <property type="entry name" value="AAA+_ATPase"/>
</dbReference>
<proteinExistence type="inferred from homology"/>
<evidence type="ECO:0000256" key="3">
    <source>
        <dbReference type="ARBA" id="ARBA00022741"/>
    </source>
</evidence>
<evidence type="ECO:0000256" key="2">
    <source>
        <dbReference type="ARBA" id="ARBA00022448"/>
    </source>
</evidence>
<dbReference type="InterPro" id="IPR027417">
    <property type="entry name" value="P-loop_NTPase"/>
</dbReference>
<dbReference type="PANTHER" id="PTHR43335:SF4">
    <property type="entry name" value="ABC TRANSPORTER, ATP-BINDING PROTEIN"/>
    <property type="match status" value="1"/>
</dbReference>
<dbReference type="Pfam" id="PF00005">
    <property type="entry name" value="ABC_tran"/>
    <property type="match status" value="1"/>
</dbReference>
<protein>
    <submittedName>
        <fullName evidence="6">ABC transporter ATP-binding protein</fullName>
    </submittedName>
</protein>
<evidence type="ECO:0000256" key="1">
    <source>
        <dbReference type="ARBA" id="ARBA00005417"/>
    </source>
</evidence>
<evidence type="ECO:0000313" key="7">
    <source>
        <dbReference type="Proteomes" id="UP001296706"/>
    </source>
</evidence>
<dbReference type="PROSITE" id="PS50893">
    <property type="entry name" value="ABC_TRANSPORTER_2"/>
    <property type="match status" value="1"/>
</dbReference>
<keyword evidence="7" id="KW-1185">Reference proteome</keyword>
<dbReference type="SUPFAM" id="SSF52540">
    <property type="entry name" value="P-loop containing nucleoside triphosphate hydrolases"/>
    <property type="match status" value="1"/>
</dbReference>
<keyword evidence="4 6" id="KW-0067">ATP-binding</keyword>
<dbReference type="InterPro" id="IPR003439">
    <property type="entry name" value="ABC_transporter-like_ATP-bd"/>
</dbReference>
<organism evidence="6 7">
    <name type="scientific">Pseudonocardia xinjiangensis</name>
    <dbReference type="NCBI Taxonomy" id="75289"/>
    <lineage>
        <taxon>Bacteria</taxon>
        <taxon>Bacillati</taxon>
        <taxon>Actinomycetota</taxon>
        <taxon>Actinomycetes</taxon>
        <taxon>Pseudonocardiales</taxon>
        <taxon>Pseudonocardiaceae</taxon>
        <taxon>Pseudonocardia</taxon>
    </lineage>
</organism>
<dbReference type="PROSITE" id="PS00211">
    <property type="entry name" value="ABC_TRANSPORTER_1"/>
    <property type="match status" value="1"/>
</dbReference>
<gene>
    <name evidence="6" type="ORF">HF577_30340</name>
</gene>
<dbReference type="Gene3D" id="3.40.50.300">
    <property type="entry name" value="P-loop containing nucleotide triphosphate hydrolases"/>
    <property type="match status" value="1"/>
</dbReference>
<keyword evidence="2" id="KW-0813">Transport</keyword>
<comment type="caution">
    <text evidence="6">The sequence shown here is derived from an EMBL/GenBank/DDBJ whole genome shotgun (WGS) entry which is preliminary data.</text>
</comment>
<dbReference type="Pfam" id="PF13732">
    <property type="entry name" value="DrrA1-3_C"/>
    <property type="match status" value="1"/>
</dbReference>
<comment type="similarity">
    <text evidence="1">Belongs to the ABC transporter superfamily.</text>
</comment>
<reference evidence="6 7" key="1">
    <citation type="submission" date="2020-04" db="EMBL/GenBank/DDBJ databases">
        <authorList>
            <person name="Klaysubun C."/>
            <person name="Duangmal K."/>
            <person name="Lipun K."/>
        </authorList>
    </citation>
    <scope>NUCLEOTIDE SEQUENCE [LARGE SCALE GENOMIC DNA]</scope>
    <source>
        <strain evidence="6 7">JCM 11839</strain>
    </source>
</reference>
<evidence type="ECO:0000313" key="6">
    <source>
        <dbReference type="EMBL" id="NMH81377.1"/>
    </source>
</evidence>
<dbReference type="EMBL" id="JAAXKY010000144">
    <property type="protein sequence ID" value="NMH81377.1"/>
    <property type="molecule type" value="Genomic_DNA"/>
</dbReference>
<accession>A0ABX1RLX5</accession>
<dbReference type="PANTHER" id="PTHR43335">
    <property type="entry name" value="ABC TRANSPORTER, ATP-BINDING PROTEIN"/>
    <property type="match status" value="1"/>
</dbReference>
<dbReference type="InterPro" id="IPR025302">
    <property type="entry name" value="DrrA1/2-like_C"/>
</dbReference>
<dbReference type="SMART" id="SM00382">
    <property type="entry name" value="AAA"/>
    <property type="match status" value="1"/>
</dbReference>
<dbReference type="InterPro" id="IPR017871">
    <property type="entry name" value="ABC_transporter-like_CS"/>
</dbReference>
<dbReference type="Proteomes" id="UP001296706">
    <property type="component" value="Unassembled WGS sequence"/>
</dbReference>
<evidence type="ECO:0000259" key="5">
    <source>
        <dbReference type="PROSITE" id="PS50893"/>
    </source>
</evidence>
<sequence>MLDIGGISKRFGSRQALADVAFAVRPGEVFGFVGSNGAGKTTTMRIVLGVLEADSGEVRWKGSPIDAELRRRIGYMPEERGLYPKMKVGEQLQYLARLHGLSNTDAAASVQRWTERLGISERVGDEVQKLSLGNQQRVQLCAALVHDPEVLVLDEPFSGLDPTAVGVMSSVLRDKADSGVPVIFSSHQLDLVERLCDRIGIIAAGRMVAVGSVEELRARDGATVLDVHGPPTGWTDGIPGVELVAADDPTHARVRLAPDVDDQDLLRAALAAGPVHEFRRWRPPLTELYRDVVEAGPAAADQPAEPAA</sequence>
<evidence type="ECO:0000256" key="4">
    <source>
        <dbReference type="ARBA" id="ARBA00022840"/>
    </source>
</evidence>
<feature type="domain" description="ABC transporter" evidence="5">
    <location>
        <begin position="2"/>
        <end position="229"/>
    </location>
</feature>